<feature type="compositionally biased region" description="Basic and acidic residues" evidence="1">
    <location>
        <begin position="66"/>
        <end position="80"/>
    </location>
</feature>
<keyword evidence="3" id="KW-1185">Reference proteome</keyword>
<feature type="region of interest" description="Disordered" evidence="1">
    <location>
        <begin position="24"/>
        <end position="80"/>
    </location>
</feature>
<comment type="caution">
    <text evidence="2">The sequence shown here is derived from an EMBL/GenBank/DDBJ whole genome shotgun (WGS) entry which is preliminary data.</text>
</comment>
<accession>A0A6N6MQN8</accession>
<protein>
    <submittedName>
        <fullName evidence="2">Uncharacterized protein</fullName>
    </submittedName>
</protein>
<evidence type="ECO:0000313" key="3">
    <source>
        <dbReference type="Proteomes" id="UP000441523"/>
    </source>
</evidence>
<evidence type="ECO:0000313" key="2">
    <source>
        <dbReference type="EMBL" id="KAB1073428.1"/>
    </source>
</evidence>
<feature type="compositionally biased region" description="Basic residues" evidence="1">
    <location>
        <begin position="37"/>
        <end position="51"/>
    </location>
</feature>
<name>A0A6N6MQN8_9HYPH</name>
<gene>
    <name evidence="2" type="ORF">F6X51_11840</name>
</gene>
<proteinExistence type="predicted"/>
<dbReference type="AlphaFoldDB" id="A0A6N6MQN8"/>
<reference evidence="2 3" key="1">
    <citation type="submission" date="2019-09" db="EMBL/GenBank/DDBJ databases">
        <title>YIM 132548 draft genome.</title>
        <authorList>
            <person name="Jiang L."/>
        </authorList>
    </citation>
    <scope>NUCLEOTIDE SEQUENCE [LARGE SCALE GENOMIC DNA]</scope>
    <source>
        <strain evidence="2 3">YIM 132548</strain>
    </source>
</reference>
<sequence>MPIRREHRFFDPVDWPQPSAVIRSRRARGCREGCGRPHTRKRRRSHGRRERGHAWTRERRRTVCRNKPETSCRNDVSDPG</sequence>
<dbReference type="EMBL" id="VZZJ01000008">
    <property type="protein sequence ID" value="KAB1073428.1"/>
    <property type="molecule type" value="Genomic_DNA"/>
</dbReference>
<evidence type="ECO:0000256" key="1">
    <source>
        <dbReference type="SAM" id="MobiDB-lite"/>
    </source>
</evidence>
<organism evidence="2 3">
    <name type="scientific">Methylobacterium planeticum</name>
    <dbReference type="NCBI Taxonomy" id="2615211"/>
    <lineage>
        <taxon>Bacteria</taxon>
        <taxon>Pseudomonadati</taxon>
        <taxon>Pseudomonadota</taxon>
        <taxon>Alphaproteobacteria</taxon>
        <taxon>Hyphomicrobiales</taxon>
        <taxon>Methylobacteriaceae</taxon>
        <taxon>Methylobacterium</taxon>
    </lineage>
</organism>
<dbReference type="Proteomes" id="UP000441523">
    <property type="component" value="Unassembled WGS sequence"/>
</dbReference>